<organism evidence="1 2">
    <name type="scientific">Ancylobacter defluvii</name>
    <dbReference type="NCBI Taxonomy" id="1282440"/>
    <lineage>
        <taxon>Bacteria</taxon>
        <taxon>Pseudomonadati</taxon>
        <taxon>Pseudomonadota</taxon>
        <taxon>Alphaproteobacteria</taxon>
        <taxon>Hyphomicrobiales</taxon>
        <taxon>Xanthobacteraceae</taxon>
        <taxon>Ancylobacter</taxon>
    </lineage>
</organism>
<dbReference type="Gene3D" id="3.40.1190.20">
    <property type="match status" value="1"/>
</dbReference>
<dbReference type="SUPFAM" id="SSF53613">
    <property type="entry name" value="Ribokinase-like"/>
    <property type="match status" value="1"/>
</dbReference>
<reference evidence="1" key="1">
    <citation type="journal article" date="2014" name="Int. J. Syst. Evol. Microbiol.">
        <title>Complete genome sequence of Corynebacterium casei LMG S-19264T (=DSM 44701T), isolated from a smear-ripened cheese.</title>
        <authorList>
            <consortium name="US DOE Joint Genome Institute (JGI-PGF)"/>
            <person name="Walter F."/>
            <person name="Albersmeier A."/>
            <person name="Kalinowski J."/>
            <person name="Ruckert C."/>
        </authorList>
    </citation>
    <scope>NUCLEOTIDE SEQUENCE</scope>
    <source>
        <strain evidence="1">VKM B-2789</strain>
    </source>
</reference>
<reference evidence="1" key="2">
    <citation type="submission" date="2023-01" db="EMBL/GenBank/DDBJ databases">
        <authorList>
            <person name="Sun Q."/>
            <person name="Evtushenko L."/>
        </authorList>
    </citation>
    <scope>NUCLEOTIDE SEQUENCE</scope>
    <source>
        <strain evidence="1">VKM B-2789</strain>
    </source>
</reference>
<evidence type="ECO:0008006" key="3">
    <source>
        <dbReference type="Google" id="ProtNLM"/>
    </source>
</evidence>
<dbReference type="RefSeq" id="WP_246546327.1">
    <property type="nucleotide sequence ID" value="NZ_BSFM01000015.1"/>
</dbReference>
<dbReference type="GO" id="GO:0003824">
    <property type="term" value="F:catalytic activity"/>
    <property type="evidence" value="ECO:0007669"/>
    <property type="project" value="UniProtKB-ARBA"/>
</dbReference>
<proteinExistence type="predicted"/>
<dbReference type="AlphaFoldDB" id="A0A9W6NC98"/>
<dbReference type="InterPro" id="IPR029056">
    <property type="entry name" value="Ribokinase-like"/>
</dbReference>
<gene>
    <name evidence="1" type="ORF">GCM10017653_35200</name>
</gene>
<evidence type="ECO:0000313" key="2">
    <source>
        <dbReference type="Proteomes" id="UP001143330"/>
    </source>
</evidence>
<dbReference type="EMBL" id="BSFM01000015">
    <property type="protein sequence ID" value="GLK85450.1"/>
    <property type="molecule type" value="Genomic_DNA"/>
</dbReference>
<comment type="caution">
    <text evidence="1">The sequence shown here is derived from an EMBL/GenBank/DDBJ whole genome shotgun (WGS) entry which is preliminary data.</text>
</comment>
<protein>
    <recommendedName>
        <fullName evidence="3">Carbohydrate kinase PfkB domain-containing protein</fullName>
    </recommendedName>
</protein>
<keyword evidence="2" id="KW-1185">Reference proteome</keyword>
<accession>A0A9W6NC98</accession>
<sequence length="205" mass="21392">MGHILVAGSVNVDRLWQLDAPLRAGARLTYRGSTLRCGGGGFTTGAALLALGHAVTIAATLADDGLGHACFDRLATLGFDVSGVRFFGRHTTPLDIFIDPSGERTILAPRSTEARRLAQLPHPPADLVYVNVRRMQPGALAGLAPGTRRVAQVPLEPREQRPADVLIGAAPDGGIDLGGDAFAQARRIAGPSLATLVLTDGPRPV</sequence>
<evidence type="ECO:0000313" key="1">
    <source>
        <dbReference type="EMBL" id="GLK85450.1"/>
    </source>
</evidence>
<name>A0A9W6NC98_9HYPH</name>
<dbReference type="Proteomes" id="UP001143330">
    <property type="component" value="Unassembled WGS sequence"/>
</dbReference>